<dbReference type="InterPro" id="IPR018253">
    <property type="entry name" value="DnaJ_domain_CS"/>
</dbReference>
<dbReference type="PROSITE" id="PS50076">
    <property type="entry name" value="DNAJ_2"/>
    <property type="match status" value="1"/>
</dbReference>
<feature type="region of interest" description="Disordered" evidence="2">
    <location>
        <begin position="67"/>
        <end position="91"/>
    </location>
</feature>
<dbReference type="InterPro" id="IPR001623">
    <property type="entry name" value="DnaJ_domain"/>
</dbReference>
<feature type="compositionally biased region" description="Basic and acidic residues" evidence="2">
    <location>
        <begin position="67"/>
        <end position="81"/>
    </location>
</feature>
<reference evidence="4 5" key="1">
    <citation type="submission" date="2019-07" db="EMBL/GenBank/DDBJ databases">
        <title>Complete Genome Sequence of Leptotrichia goodfellowii Strain JCM 16774.</title>
        <authorList>
            <person name="Watanabe S."/>
            <person name="Cui L."/>
        </authorList>
    </citation>
    <scope>NUCLEOTIDE SEQUENCE [LARGE SCALE GENOMIC DNA]</scope>
    <source>
        <strain evidence="4 5">JCM16774</strain>
    </source>
</reference>
<dbReference type="SMART" id="SM00271">
    <property type="entry name" value="DnaJ"/>
    <property type="match status" value="1"/>
</dbReference>
<dbReference type="PROSITE" id="PS00636">
    <property type="entry name" value="DNAJ_1"/>
    <property type="match status" value="1"/>
</dbReference>
<dbReference type="InterPro" id="IPR051938">
    <property type="entry name" value="Apopto_cytoskel_mod"/>
</dbReference>
<evidence type="ECO:0000313" key="4">
    <source>
        <dbReference type="EMBL" id="BBM35308.1"/>
    </source>
</evidence>
<evidence type="ECO:0000313" key="5">
    <source>
        <dbReference type="Proteomes" id="UP000321606"/>
    </source>
</evidence>
<organism evidence="4 5">
    <name type="scientific">Pseudoleptotrichia goodfellowii</name>
    <dbReference type="NCBI Taxonomy" id="157692"/>
    <lineage>
        <taxon>Bacteria</taxon>
        <taxon>Fusobacteriati</taxon>
        <taxon>Fusobacteriota</taxon>
        <taxon>Fusobacteriia</taxon>
        <taxon>Fusobacteriales</taxon>
        <taxon>Leptotrichiaceae</taxon>
        <taxon>Pseudoleptotrichia</taxon>
    </lineage>
</organism>
<feature type="domain" description="J" evidence="3">
    <location>
        <begin position="2"/>
        <end position="67"/>
    </location>
</feature>
<dbReference type="InterPro" id="IPR036869">
    <property type="entry name" value="J_dom_sf"/>
</dbReference>
<dbReference type="Gene3D" id="1.10.287.110">
    <property type="entry name" value="DnaJ domain"/>
    <property type="match status" value="1"/>
</dbReference>
<protein>
    <submittedName>
        <fullName evidence="4">Heat shock protein DnaJ domain-containing protein</fullName>
    </submittedName>
</protein>
<dbReference type="STRING" id="714315.GCA_000516535_00230"/>
<evidence type="ECO:0000256" key="2">
    <source>
        <dbReference type="SAM" id="MobiDB-lite"/>
    </source>
</evidence>
<keyword evidence="4" id="KW-0346">Stress response</keyword>
<dbReference type="EMBL" id="AP019822">
    <property type="protein sequence ID" value="BBM35308.1"/>
    <property type="molecule type" value="Genomic_DNA"/>
</dbReference>
<dbReference type="PANTHER" id="PTHR44145">
    <property type="entry name" value="DNAJ HOMOLOG SUBFAMILY A MEMBER 3, MITOCHONDRIAL"/>
    <property type="match status" value="1"/>
</dbReference>
<dbReference type="PANTHER" id="PTHR44145:SF3">
    <property type="entry name" value="DNAJ HOMOLOG SUBFAMILY A MEMBER 3, MITOCHONDRIAL"/>
    <property type="match status" value="1"/>
</dbReference>
<dbReference type="OrthoDB" id="9779889at2"/>
<evidence type="ECO:0000259" key="3">
    <source>
        <dbReference type="PROSITE" id="PS50076"/>
    </source>
</evidence>
<evidence type="ECO:0000256" key="1">
    <source>
        <dbReference type="ARBA" id="ARBA00023186"/>
    </source>
</evidence>
<dbReference type="RefSeq" id="WP_026736916.1">
    <property type="nucleotide sequence ID" value="NZ_AP019822.1"/>
</dbReference>
<name>A0A510J7U7_9FUSO</name>
<sequence length="150" mass="17623">MNYYEILGISIEADENEIKSKYRKLAMKYHPDRNPDDKKAEEMFKKVSEAYEVLGDKEKRKEYDKKILKTGEEKQNSEKKKTGAGGGGDAKKGAEAFYRNFSANPKDIKNMFEKTFNVDEMKNSDKEKMKAYKKNMEKSFENFFRPKKNK</sequence>
<dbReference type="KEGG" id="lgo:JCM16774_0215"/>
<proteinExistence type="predicted"/>
<keyword evidence="1" id="KW-0143">Chaperone</keyword>
<dbReference type="SUPFAM" id="SSF46565">
    <property type="entry name" value="Chaperone J-domain"/>
    <property type="match status" value="1"/>
</dbReference>
<dbReference type="CDD" id="cd06257">
    <property type="entry name" value="DnaJ"/>
    <property type="match status" value="1"/>
</dbReference>
<dbReference type="Pfam" id="PF00226">
    <property type="entry name" value="DnaJ"/>
    <property type="match status" value="1"/>
</dbReference>
<accession>A0A510J7U7</accession>
<gene>
    <name evidence="4" type="ORF">JCM16774_0215</name>
</gene>
<dbReference type="PRINTS" id="PR00625">
    <property type="entry name" value="JDOMAIN"/>
</dbReference>
<dbReference type="Proteomes" id="UP000321606">
    <property type="component" value="Chromosome"/>
</dbReference>
<dbReference type="AlphaFoldDB" id="A0A510J7U7"/>